<dbReference type="AlphaFoldDB" id="A0A4R7I100"/>
<feature type="compositionally biased region" description="Low complexity" evidence="1">
    <location>
        <begin position="377"/>
        <end position="393"/>
    </location>
</feature>
<comment type="caution">
    <text evidence="3">The sequence shown here is derived from an EMBL/GenBank/DDBJ whole genome shotgun (WGS) entry which is preliminary data.</text>
</comment>
<dbReference type="Gene3D" id="2.40.50.140">
    <property type="entry name" value="Nucleic acid-binding proteins"/>
    <property type="match status" value="1"/>
</dbReference>
<dbReference type="SUPFAM" id="SSF50249">
    <property type="entry name" value="Nucleic acid-binding proteins"/>
    <property type="match status" value="1"/>
</dbReference>
<dbReference type="InterPro" id="IPR021869">
    <property type="entry name" value="RNase_Zc3h12_NYN"/>
</dbReference>
<dbReference type="OrthoDB" id="9766019at2"/>
<feature type="compositionally biased region" description="Polar residues" evidence="1">
    <location>
        <begin position="187"/>
        <end position="202"/>
    </location>
</feature>
<proteinExistence type="predicted"/>
<protein>
    <submittedName>
        <fullName evidence="3">Zc3h12a-like ribonuclease protein</fullName>
    </submittedName>
</protein>
<evidence type="ECO:0000313" key="4">
    <source>
        <dbReference type="Proteomes" id="UP000294558"/>
    </source>
</evidence>
<feature type="compositionally biased region" description="Basic and acidic residues" evidence="1">
    <location>
        <begin position="147"/>
        <end position="160"/>
    </location>
</feature>
<gene>
    <name evidence="3" type="ORF">BDK89_2825</name>
</gene>
<dbReference type="CDD" id="cd00164">
    <property type="entry name" value="S1_like"/>
    <property type="match status" value="1"/>
</dbReference>
<dbReference type="Gene3D" id="3.40.50.11980">
    <property type="match status" value="1"/>
</dbReference>
<dbReference type="GO" id="GO:0003676">
    <property type="term" value="F:nucleic acid binding"/>
    <property type="evidence" value="ECO:0007669"/>
    <property type="project" value="InterPro"/>
</dbReference>
<dbReference type="Pfam" id="PF11977">
    <property type="entry name" value="RNase_Zc3h12a"/>
    <property type="match status" value="1"/>
</dbReference>
<dbReference type="Proteomes" id="UP000294558">
    <property type="component" value="Unassembled WGS sequence"/>
</dbReference>
<dbReference type="InterPro" id="IPR012340">
    <property type="entry name" value="NA-bd_OB-fold"/>
</dbReference>
<feature type="compositionally biased region" description="Low complexity" evidence="1">
    <location>
        <begin position="504"/>
        <end position="516"/>
    </location>
</feature>
<dbReference type="InterPro" id="IPR003029">
    <property type="entry name" value="S1_domain"/>
</dbReference>
<feature type="domain" description="S1 motif" evidence="2">
    <location>
        <begin position="269"/>
        <end position="337"/>
    </location>
</feature>
<evidence type="ECO:0000259" key="2">
    <source>
        <dbReference type="PROSITE" id="PS50126"/>
    </source>
</evidence>
<keyword evidence="4" id="KW-1185">Reference proteome</keyword>
<feature type="region of interest" description="Disordered" evidence="1">
    <location>
        <begin position="343"/>
        <end position="516"/>
    </location>
</feature>
<evidence type="ECO:0000313" key="3">
    <source>
        <dbReference type="EMBL" id="TDT17217.1"/>
    </source>
</evidence>
<dbReference type="EMBL" id="SOAU01000001">
    <property type="protein sequence ID" value="TDT17217.1"/>
    <property type="molecule type" value="Genomic_DNA"/>
</dbReference>
<dbReference type="Pfam" id="PF00575">
    <property type="entry name" value="S1"/>
    <property type="match status" value="1"/>
</dbReference>
<accession>A0A4R7I100</accession>
<name>A0A4R7I100_9ACTN</name>
<sequence>MTNQNSKPDLFVVDGSNIATEGRSKPSLEQLNEAVTAFREEYPDVDVTVVVDATFGHRIAKGEVKQFDKAVANNELVTPPAGAVGRGDAFILAIADKANAGVFSNDSFQEFHGDYGWLFEHGRLIGGKPVPHVGWVFVDRNPVRGPKSRESIRAAKKAEASDEPATAAKDKAQRRVRKKKAAASEPADQTANDQNDESTSAKQQDDAKQTGAKSGRSRRGRGKQSAKPDAADQDGAKQENAKQDGGASSTKHVNELVNFLEFVEKHAVGQSITATVASYSSHGAYADFGNVQVYIPLRLMSDPAPTSARKAVTIGDELEVVVAAFSPDRRSIDVALPAMADRIELPDGQTPSSDDDEPATKPKKRRASRRRGKKAAAEAASETTEQSDASTAADEPSSESAQTVPEPATDSAETVGAEPAPAKAPAKKRAAKKKAAAKKAPAKKKAAAKKAPAKKKAAAKKAPAKKKAAAKKAPAKKKAAAKKAPAKKKAAAKRAPAKKKAAAKKAAAPAAETPEP</sequence>
<dbReference type="PROSITE" id="PS50126">
    <property type="entry name" value="S1"/>
    <property type="match status" value="1"/>
</dbReference>
<feature type="compositionally biased region" description="Basic residues" evidence="1">
    <location>
        <begin position="425"/>
        <end position="503"/>
    </location>
</feature>
<feature type="compositionally biased region" description="Basic residues" evidence="1">
    <location>
        <begin position="361"/>
        <end position="374"/>
    </location>
</feature>
<reference evidence="3 4" key="1">
    <citation type="submission" date="2019-03" db="EMBL/GenBank/DDBJ databases">
        <title>Sequencing the genomes of 1000 actinobacteria strains.</title>
        <authorList>
            <person name="Klenk H.-P."/>
        </authorList>
    </citation>
    <scope>NUCLEOTIDE SEQUENCE [LARGE SCALE GENOMIC DNA]</scope>
    <source>
        <strain evidence="3 4">DSM 18936</strain>
    </source>
</reference>
<feature type="compositionally biased region" description="Basic residues" evidence="1">
    <location>
        <begin position="215"/>
        <end position="224"/>
    </location>
</feature>
<dbReference type="SMART" id="SM00316">
    <property type="entry name" value="S1"/>
    <property type="match status" value="1"/>
</dbReference>
<feature type="region of interest" description="Disordered" evidence="1">
    <location>
        <begin position="140"/>
        <end position="250"/>
    </location>
</feature>
<evidence type="ECO:0000256" key="1">
    <source>
        <dbReference type="SAM" id="MobiDB-lite"/>
    </source>
</evidence>
<organism evidence="3 4">
    <name type="scientific">Ilumatobacter fluminis</name>
    <dbReference type="NCBI Taxonomy" id="467091"/>
    <lineage>
        <taxon>Bacteria</taxon>
        <taxon>Bacillati</taxon>
        <taxon>Actinomycetota</taxon>
        <taxon>Acidimicrobiia</taxon>
        <taxon>Acidimicrobiales</taxon>
        <taxon>Ilumatobacteraceae</taxon>
        <taxon>Ilumatobacter</taxon>
    </lineage>
</organism>
<dbReference type="RefSeq" id="WP_133869517.1">
    <property type="nucleotide sequence ID" value="NZ_SOAU01000001.1"/>
</dbReference>